<feature type="region of interest" description="Disordered" evidence="1">
    <location>
        <begin position="72"/>
        <end position="92"/>
    </location>
</feature>
<feature type="compositionally biased region" description="Basic and acidic residues" evidence="1">
    <location>
        <begin position="72"/>
        <end position="84"/>
    </location>
</feature>
<proteinExistence type="predicted"/>
<evidence type="ECO:0000313" key="3">
    <source>
        <dbReference type="EMBL" id="MBH8576419.1"/>
    </source>
</evidence>
<evidence type="ECO:0000256" key="2">
    <source>
        <dbReference type="SAM" id="SignalP"/>
    </source>
</evidence>
<gene>
    <name evidence="3" type="ORF">I8752_26205</name>
</gene>
<evidence type="ECO:0000313" key="4">
    <source>
        <dbReference type="Proteomes" id="UP000662314"/>
    </source>
</evidence>
<comment type="caution">
    <text evidence="3">The sequence shown here is derived from an EMBL/GenBank/DDBJ whole genome shotgun (WGS) entry which is preliminary data.</text>
</comment>
<dbReference type="EMBL" id="JAECZA010000231">
    <property type="protein sequence ID" value="MBH8576419.1"/>
    <property type="molecule type" value="Genomic_DNA"/>
</dbReference>
<feature type="chain" id="PRO_5035176008" evidence="2">
    <location>
        <begin position="21"/>
        <end position="92"/>
    </location>
</feature>
<evidence type="ECO:0000256" key="1">
    <source>
        <dbReference type="SAM" id="MobiDB-lite"/>
    </source>
</evidence>
<dbReference type="AlphaFoldDB" id="A0A8J7I624"/>
<sequence>MKRLASLVMALALGTAAVVAFPPDSQAQSRREDFYRTRDYRYGDRDRSYSPRRYYRGERRFPRLRRDRDRDYYRSPYRDRDRGRYYTPGYRY</sequence>
<keyword evidence="2" id="KW-0732">Signal</keyword>
<keyword evidence="4" id="KW-1185">Reference proteome</keyword>
<reference evidence="3 4" key="1">
    <citation type="journal article" date="2021" name="Int. J. Syst. Evol. Microbiol.">
        <title>Amazonocrinis nigriterrae gen. nov., sp. nov., Atlanticothrix silvestris gen. nov., sp. nov. and Dendronalium phyllosphericum gen. nov., sp. nov., nostocacean cyanobacteria from Brazilian environments.</title>
        <authorList>
            <person name="Alvarenga D.O."/>
            <person name="Andreote A.P.D."/>
            <person name="Branco L.H.Z."/>
            <person name="Delbaje E."/>
            <person name="Cruz R.B."/>
            <person name="Varani A.M."/>
            <person name="Fiore M.F."/>
        </authorList>
    </citation>
    <scope>NUCLEOTIDE SEQUENCE [LARGE SCALE GENOMIC DNA]</scope>
    <source>
        <strain evidence="3 4">CENA369</strain>
    </source>
</reference>
<feature type="signal peptide" evidence="2">
    <location>
        <begin position="1"/>
        <end position="20"/>
    </location>
</feature>
<accession>A0A8J7I624</accession>
<name>A0A8J7I624_9NOST</name>
<organism evidence="3 4">
    <name type="scientific">Dendronalium phyllosphericum CENA369</name>
    <dbReference type="NCBI Taxonomy" id="1725256"/>
    <lineage>
        <taxon>Bacteria</taxon>
        <taxon>Bacillati</taxon>
        <taxon>Cyanobacteriota</taxon>
        <taxon>Cyanophyceae</taxon>
        <taxon>Nostocales</taxon>
        <taxon>Nostocaceae</taxon>
        <taxon>Dendronalium</taxon>
        <taxon>Dendronalium phyllosphericum</taxon>
    </lineage>
</organism>
<dbReference type="RefSeq" id="WP_214435153.1">
    <property type="nucleotide sequence ID" value="NZ_CAWPUQ010000159.1"/>
</dbReference>
<protein>
    <submittedName>
        <fullName evidence="3">Uncharacterized protein</fullName>
    </submittedName>
</protein>
<dbReference type="Proteomes" id="UP000662314">
    <property type="component" value="Unassembled WGS sequence"/>
</dbReference>